<proteinExistence type="predicted"/>
<reference evidence="1 2" key="1">
    <citation type="submission" date="2019-08" db="EMBL/GenBank/DDBJ databases">
        <title>Draft genome sequences of two oriental melons (Cucumis melo L. var makuwa).</title>
        <authorList>
            <person name="Kwon S.-Y."/>
        </authorList>
    </citation>
    <scope>NUCLEOTIDE SEQUENCE [LARGE SCALE GENOMIC DNA]</scope>
    <source>
        <strain evidence="2">cv. Chang Bougi</strain>
        <tissue evidence="1">Leaf</tissue>
    </source>
</reference>
<evidence type="ECO:0000313" key="2">
    <source>
        <dbReference type="Proteomes" id="UP000321947"/>
    </source>
</evidence>
<organism evidence="1 2">
    <name type="scientific">Cucumis melo var. makuwa</name>
    <name type="common">Oriental melon</name>
    <dbReference type="NCBI Taxonomy" id="1194695"/>
    <lineage>
        <taxon>Eukaryota</taxon>
        <taxon>Viridiplantae</taxon>
        <taxon>Streptophyta</taxon>
        <taxon>Embryophyta</taxon>
        <taxon>Tracheophyta</taxon>
        <taxon>Spermatophyta</taxon>
        <taxon>Magnoliopsida</taxon>
        <taxon>eudicotyledons</taxon>
        <taxon>Gunneridae</taxon>
        <taxon>Pentapetalae</taxon>
        <taxon>rosids</taxon>
        <taxon>fabids</taxon>
        <taxon>Cucurbitales</taxon>
        <taxon>Cucurbitaceae</taxon>
        <taxon>Benincaseae</taxon>
        <taxon>Cucumis</taxon>
    </lineage>
</organism>
<sequence length="97" mass="11106">MQAPYEDCMEAVNKILRYLKATLGKWLRFKKTDKRCIEAYIDSNWAGSIVDGKSISGYCTFVWNNLATWRSKKQGIVARSSVKAEYRAMSLGICEEI</sequence>
<dbReference type="EMBL" id="SSTD01016227">
    <property type="protein sequence ID" value="TYK01388.1"/>
    <property type="molecule type" value="Genomic_DNA"/>
</dbReference>
<protein>
    <submittedName>
        <fullName evidence="1">Putative mitochondrial protein</fullName>
    </submittedName>
</protein>
<evidence type="ECO:0000313" key="1">
    <source>
        <dbReference type="EMBL" id="TYK01388.1"/>
    </source>
</evidence>
<accession>A0A5D3BQV8</accession>
<dbReference type="PANTHER" id="PTHR11439">
    <property type="entry name" value="GAG-POL-RELATED RETROTRANSPOSON"/>
    <property type="match status" value="1"/>
</dbReference>
<dbReference type="CDD" id="cd09272">
    <property type="entry name" value="RNase_HI_RT_Ty1"/>
    <property type="match status" value="1"/>
</dbReference>
<comment type="caution">
    <text evidence="1">The sequence shown here is derived from an EMBL/GenBank/DDBJ whole genome shotgun (WGS) entry which is preliminary data.</text>
</comment>
<gene>
    <name evidence="1" type="ORF">E5676_scaffold29G00820</name>
</gene>
<dbReference type="AlphaFoldDB" id="A0A5D3BQV8"/>
<dbReference type="PANTHER" id="PTHR11439:SF440">
    <property type="entry name" value="INTEGRASE CATALYTIC DOMAIN-CONTAINING PROTEIN"/>
    <property type="match status" value="1"/>
</dbReference>
<name>A0A5D3BQV8_CUCMM</name>
<dbReference type="Proteomes" id="UP000321947">
    <property type="component" value="Unassembled WGS sequence"/>
</dbReference>